<dbReference type="InterPro" id="IPR037401">
    <property type="entry name" value="SnoaL-like"/>
</dbReference>
<dbReference type="Proteomes" id="UP000582974">
    <property type="component" value="Unassembled WGS sequence"/>
</dbReference>
<dbReference type="AlphaFoldDB" id="A0A838A799"/>
<evidence type="ECO:0000313" key="3">
    <source>
        <dbReference type="Proteomes" id="UP000582974"/>
    </source>
</evidence>
<protein>
    <submittedName>
        <fullName evidence="2">Nuclear transport factor 2 family protein</fullName>
    </submittedName>
</protein>
<dbReference type="RefSeq" id="WP_180892682.1">
    <property type="nucleotide sequence ID" value="NZ_JACCKD010000003.1"/>
</dbReference>
<comment type="caution">
    <text evidence="2">The sequence shown here is derived from an EMBL/GenBank/DDBJ whole genome shotgun (WGS) entry which is preliminary data.</text>
</comment>
<dbReference type="SUPFAM" id="SSF54427">
    <property type="entry name" value="NTF2-like"/>
    <property type="match status" value="1"/>
</dbReference>
<evidence type="ECO:0000313" key="2">
    <source>
        <dbReference type="EMBL" id="MBA0125850.1"/>
    </source>
</evidence>
<reference evidence="2 3" key="1">
    <citation type="submission" date="2020-07" db="EMBL/GenBank/DDBJ databases">
        <title>Genome of Haloechinothrix sp.</title>
        <authorList>
            <person name="Tang S.-K."/>
            <person name="Yang L."/>
            <person name="Zhu W.-Y."/>
        </authorList>
    </citation>
    <scope>NUCLEOTIDE SEQUENCE [LARGE SCALE GENOMIC DNA]</scope>
    <source>
        <strain evidence="2 3">YIM 98757</strain>
    </source>
</reference>
<dbReference type="InterPro" id="IPR032710">
    <property type="entry name" value="NTF2-like_dom_sf"/>
</dbReference>
<organism evidence="2 3">
    <name type="scientific">Haloechinothrix aidingensis</name>
    <dbReference type="NCBI Taxonomy" id="2752311"/>
    <lineage>
        <taxon>Bacteria</taxon>
        <taxon>Bacillati</taxon>
        <taxon>Actinomycetota</taxon>
        <taxon>Actinomycetes</taxon>
        <taxon>Pseudonocardiales</taxon>
        <taxon>Pseudonocardiaceae</taxon>
        <taxon>Haloechinothrix</taxon>
    </lineage>
</organism>
<proteinExistence type="predicted"/>
<dbReference type="EMBL" id="JACCKD010000003">
    <property type="protein sequence ID" value="MBA0125850.1"/>
    <property type="molecule type" value="Genomic_DNA"/>
</dbReference>
<gene>
    <name evidence="2" type="ORF">H0B56_09880</name>
</gene>
<name>A0A838A799_9PSEU</name>
<sequence>MSRQTERTDWSKVHEQVVDTFAGGWAEPHVHAWDDLLAEDVELTQPLLADATGLGSYHDEVRRLLALAPDVRGDVLTWAGHGDVVLIELRITGTAGRARVDFRTVDKLHITPSAVVVRREAFFDPSPVAKALLTHPSSWLPWWRSGIGPLTGRRRFLRR</sequence>
<feature type="domain" description="SnoaL-like" evidence="1">
    <location>
        <begin position="21"/>
        <end position="109"/>
    </location>
</feature>
<accession>A0A838A799</accession>
<dbReference type="Pfam" id="PF12680">
    <property type="entry name" value="SnoaL_2"/>
    <property type="match status" value="1"/>
</dbReference>
<keyword evidence="3" id="KW-1185">Reference proteome</keyword>
<evidence type="ECO:0000259" key="1">
    <source>
        <dbReference type="Pfam" id="PF12680"/>
    </source>
</evidence>
<dbReference type="Gene3D" id="3.10.450.50">
    <property type="match status" value="1"/>
</dbReference>